<evidence type="ECO:0000259" key="8">
    <source>
        <dbReference type="Pfam" id="PF00082"/>
    </source>
</evidence>
<dbReference type="Pfam" id="PF17766">
    <property type="entry name" value="fn3_6"/>
    <property type="match status" value="1"/>
</dbReference>
<evidence type="ECO:0000256" key="5">
    <source>
        <dbReference type="ARBA" id="ARBA00022825"/>
    </source>
</evidence>
<keyword evidence="2" id="KW-0645">Protease</keyword>
<sequence length="478" mass="50762">MSLGGSPSLPERLKSTTIGSFAAIRKGIIPSLCAMNYGPFSSTVVNDFPWALTVGASSHDRRITATVRLGNGMEFDGESAYQPSEFNSTVQLPLMYPGVNQTQVTLSCQKGSMAGFDVRGKIVLCGTGHTENYEKGEVVKAAGGAAMIVMNQPWGGFTTFADANVLPAAHVNYLDALKILNYFGTSPNPTATIIFKGTQYGYRPSPSVASFSGRGPSLNNGGILKPDVIAPGVNILAAWPFEVGPDPTGNKTSTFFFSSGTSMATPHVSGIAAMLKKNHPDWSPAAIKSAIMTTAHVVDRDGKPITDESTDHKPASLFATGAGHVNPSAANDPGLVYDLQPEDYIPYICGLGFKDHVVQAITRAAVRCATVGSITPEELNYPSIAVSLNSTTPERNITRTVTNVGEPDEVYKAEIQEPQGVKVNVSPNRLQFSGPGQKLRFSVDFSIAGKSQKGKVSEGRLSWVSDNHTVRSPISVTF</sequence>
<name>A0A6I9SGJ9_ELAGV</name>
<keyword evidence="4" id="KW-0378">Hydrolase</keyword>
<dbReference type="CDD" id="cd02120">
    <property type="entry name" value="PA_subtilisin_like"/>
    <property type="match status" value="1"/>
</dbReference>
<evidence type="ECO:0000256" key="1">
    <source>
        <dbReference type="ARBA" id="ARBA00011073"/>
    </source>
</evidence>
<keyword evidence="3" id="KW-0732">Signal</keyword>
<evidence type="ECO:0000256" key="6">
    <source>
        <dbReference type="ARBA" id="ARBA00023180"/>
    </source>
</evidence>
<feature type="domain" description="Peptidase S8/S53" evidence="8">
    <location>
        <begin position="48"/>
        <end position="307"/>
    </location>
</feature>
<evidence type="ECO:0000256" key="4">
    <source>
        <dbReference type="ARBA" id="ARBA00022801"/>
    </source>
</evidence>
<dbReference type="InterPro" id="IPR045051">
    <property type="entry name" value="SBT"/>
</dbReference>
<evidence type="ECO:0000256" key="7">
    <source>
        <dbReference type="PROSITE-ProRule" id="PRU01240"/>
    </source>
</evidence>
<evidence type="ECO:0000313" key="12">
    <source>
        <dbReference type="RefSeq" id="XP_010943376.2"/>
    </source>
</evidence>
<dbReference type="Gene3D" id="3.50.30.30">
    <property type="match status" value="1"/>
</dbReference>
<dbReference type="Proteomes" id="UP000504607">
    <property type="component" value="Unplaced"/>
</dbReference>
<evidence type="ECO:0000256" key="2">
    <source>
        <dbReference type="ARBA" id="ARBA00022670"/>
    </source>
</evidence>
<dbReference type="FunFam" id="3.50.30.30:FF:000005">
    <property type="entry name" value="subtilisin-like protease SBT1.5"/>
    <property type="match status" value="1"/>
</dbReference>
<evidence type="ECO:0000259" key="10">
    <source>
        <dbReference type="Pfam" id="PF17766"/>
    </source>
</evidence>
<feature type="domain" description="PA" evidence="9">
    <location>
        <begin position="92"/>
        <end position="178"/>
    </location>
</feature>
<reference evidence="12" key="1">
    <citation type="submission" date="2025-08" db="UniProtKB">
        <authorList>
            <consortium name="RefSeq"/>
        </authorList>
    </citation>
    <scope>IDENTIFICATION</scope>
</reference>
<evidence type="ECO:0000259" key="9">
    <source>
        <dbReference type="Pfam" id="PF02225"/>
    </source>
</evidence>
<proteinExistence type="inferred from homology"/>
<dbReference type="PROSITE" id="PS51892">
    <property type="entry name" value="SUBTILASE"/>
    <property type="match status" value="1"/>
</dbReference>
<dbReference type="Pfam" id="PF00082">
    <property type="entry name" value="Peptidase_S8"/>
    <property type="match status" value="1"/>
</dbReference>
<dbReference type="OrthoDB" id="640735at2759"/>
<feature type="domain" description="Subtilisin-like protease fibronectin type-III" evidence="10">
    <location>
        <begin position="378"/>
        <end position="476"/>
    </location>
</feature>
<comment type="similarity">
    <text evidence="1 7">Belongs to the peptidase S8 family.</text>
</comment>
<dbReference type="AlphaFoldDB" id="A0A6I9SGJ9"/>
<dbReference type="PROSITE" id="PS00138">
    <property type="entry name" value="SUBTILASE_SER"/>
    <property type="match status" value="1"/>
</dbReference>
<keyword evidence="11" id="KW-1185">Reference proteome</keyword>
<dbReference type="PANTHER" id="PTHR10795">
    <property type="entry name" value="PROPROTEIN CONVERTASE SUBTILISIN/KEXIN"/>
    <property type="match status" value="1"/>
</dbReference>
<dbReference type="InterPro" id="IPR046450">
    <property type="entry name" value="PA_dom_sf"/>
</dbReference>
<dbReference type="InterPro" id="IPR036852">
    <property type="entry name" value="Peptidase_S8/S53_dom_sf"/>
</dbReference>
<organism evidence="11 12">
    <name type="scientific">Elaeis guineensis var. tenera</name>
    <name type="common">Oil palm</name>
    <dbReference type="NCBI Taxonomy" id="51953"/>
    <lineage>
        <taxon>Eukaryota</taxon>
        <taxon>Viridiplantae</taxon>
        <taxon>Streptophyta</taxon>
        <taxon>Embryophyta</taxon>
        <taxon>Tracheophyta</taxon>
        <taxon>Spermatophyta</taxon>
        <taxon>Magnoliopsida</taxon>
        <taxon>Liliopsida</taxon>
        <taxon>Arecaceae</taxon>
        <taxon>Arecoideae</taxon>
        <taxon>Cocoseae</taxon>
        <taxon>Elaeidinae</taxon>
        <taxon>Elaeis</taxon>
    </lineage>
</organism>
<evidence type="ECO:0000256" key="3">
    <source>
        <dbReference type="ARBA" id="ARBA00022729"/>
    </source>
</evidence>
<comment type="caution">
    <text evidence="7">Lacks conserved residue(s) required for the propagation of feature annotation.</text>
</comment>
<dbReference type="Gene3D" id="3.40.50.200">
    <property type="entry name" value="Peptidase S8/S53 domain"/>
    <property type="match status" value="1"/>
</dbReference>
<dbReference type="RefSeq" id="XP_010943376.2">
    <property type="nucleotide sequence ID" value="XM_010945074.3"/>
</dbReference>
<dbReference type="GO" id="GO:0004252">
    <property type="term" value="F:serine-type endopeptidase activity"/>
    <property type="evidence" value="ECO:0007669"/>
    <property type="project" value="InterPro"/>
</dbReference>
<dbReference type="InterPro" id="IPR000209">
    <property type="entry name" value="Peptidase_S8/S53_dom"/>
</dbReference>
<dbReference type="Pfam" id="PF02225">
    <property type="entry name" value="PA"/>
    <property type="match status" value="1"/>
</dbReference>
<dbReference type="InterPro" id="IPR023828">
    <property type="entry name" value="Peptidase_S8_Ser-AS"/>
</dbReference>
<keyword evidence="5" id="KW-0720">Serine protease</keyword>
<keyword evidence="6" id="KW-0325">Glycoprotein</keyword>
<protein>
    <submittedName>
        <fullName evidence="12">Subtilisin-like protease SBT1.2</fullName>
    </submittedName>
</protein>
<dbReference type="InterPro" id="IPR003137">
    <property type="entry name" value="PA_domain"/>
</dbReference>
<dbReference type="Gene3D" id="2.60.40.2310">
    <property type="match status" value="1"/>
</dbReference>
<evidence type="ECO:0000313" key="11">
    <source>
        <dbReference type="Proteomes" id="UP000504607"/>
    </source>
</evidence>
<gene>
    <name evidence="12" type="primary">LOC105061115</name>
</gene>
<dbReference type="SUPFAM" id="SSF52743">
    <property type="entry name" value="Subtilisin-like"/>
    <property type="match status" value="1"/>
</dbReference>
<accession>A0A6I9SGJ9</accession>
<dbReference type="InParanoid" id="A0A6I9SGJ9"/>
<dbReference type="SUPFAM" id="SSF52025">
    <property type="entry name" value="PA domain"/>
    <property type="match status" value="1"/>
</dbReference>
<dbReference type="KEGG" id="egu:105061115"/>
<dbReference type="InterPro" id="IPR041469">
    <property type="entry name" value="Subtilisin-like_FN3"/>
</dbReference>
<dbReference type="GO" id="GO:0006508">
    <property type="term" value="P:proteolysis"/>
    <property type="evidence" value="ECO:0007669"/>
    <property type="project" value="UniProtKB-KW"/>
</dbReference>